<dbReference type="Proteomes" id="UP000290545">
    <property type="component" value="Unassembled WGS sequence"/>
</dbReference>
<keyword evidence="2" id="KW-1185">Reference proteome</keyword>
<reference evidence="1 2" key="1">
    <citation type="submission" date="2019-01" db="EMBL/GenBank/DDBJ databases">
        <title>Filimonas sp. strain TTM-71.</title>
        <authorList>
            <person name="Chen W.-M."/>
        </authorList>
    </citation>
    <scope>NUCLEOTIDE SEQUENCE [LARGE SCALE GENOMIC DNA]</scope>
    <source>
        <strain evidence="1 2">TTM-71</strain>
    </source>
</reference>
<proteinExistence type="predicted"/>
<dbReference type="RefSeq" id="WP_129001997.1">
    <property type="nucleotide sequence ID" value="NZ_SDHZ01000001.1"/>
</dbReference>
<gene>
    <name evidence="1" type="ORF">ESB13_05415</name>
</gene>
<protein>
    <submittedName>
        <fullName evidence="1">Uncharacterized protein</fullName>
    </submittedName>
</protein>
<organism evidence="1 2">
    <name type="scientific">Filimonas effusa</name>
    <dbReference type="NCBI Taxonomy" id="2508721"/>
    <lineage>
        <taxon>Bacteria</taxon>
        <taxon>Pseudomonadati</taxon>
        <taxon>Bacteroidota</taxon>
        <taxon>Chitinophagia</taxon>
        <taxon>Chitinophagales</taxon>
        <taxon>Chitinophagaceae</taxon>
        <taxon>Filimonas</taxon>
    </lineage>
</organism>
<evidence type="ECO:0000313" key="1">
    <source>
        <dbReference type="EMBL" id="RXK86247.1"/>
    </source>
</evidence>
<evidence type="ECO:0000313" key="2">
    <source>
        <dbReference type="Proteomes" id="UP000290545"/>
    </source>
</evidence>
<sequence>MNPITFKVDYLNESGTVGKATDIEKILYNISQLSEANRNQIEEVLTNHETDPVLFQIAPYNFNCILEINKTKTEGQMAFIAAPSDNLQNMRSFVFDSDLFPSEKLLNTYKHLPVEYSPQWPELAILSLD</sequence>
<dbReference type="EMBL" id="SDHZ01000001">
    <property type="protein sequence ID" value="RXK86247.1"/>
    <property type="molecule type" value="Genomic_DNA"/>
</dbReference>
<name>A0A4Q1DA51_9BACT</name>
<dbReference type="AlphaFoldDB" id="A0A4Q1DA51"/>
<accession>A0A4Q1DA51</accession>
<comment type="caution">
    <text evidence="1">The sequence shown here is derived from an EMBL/GenBank/DDBJ whole genome shotgun (WGS) entry which is preliminary data.</text>
</comment>